<reference evidence="2 3" key="1">
    <citation type="submission" date="2013-03" db="EMBL/GenBank/DDBJ databases">
        <title>The Genome Sequence of Capronia epimyces CBS 606.96.</title>
        <authorList>
            <consortium name="The Broad Institute Genomics Platform"/>
            <person name="Cuomo C."/>
            <person name="de Hoog S."/>
            <person name="Gorbushina A."/>
            <person name="Walker B."/>
            <person name="Young S.K."/>
            <person name="Zeng Q."/>
            <person name="Gargeya S."/>
            <person name="Fitzgerald M."/>
            <person name="Haas B."/>
            <person name="Abouelleil A."/>
            <person name="Allen A.W."/>
            <person name="Alvarado L."/>
            <person name="Arachchi H.M."/>
            <person name="Berlin A.M."/>
            <person name="Chapman S.B."/>
            <person name="Gainer-Dewar J."/>
            <person name="Goldberg J."/>
            <person name="Griggs A."/>
            <person name="Gujja S."/>
            <person name="Hansen M."/>
            <person name="Howarth C."/>
            <person name="Imamovic A."/>
            <person name="Ireland A."/>
            <person name="Larimer J."/>
            <person name="McCowan C."/>
            <person name="Murphy C."/>
            <person name="Pearson M."/>
            <person name="Poon T.W."/>
            <person name="Priest M."/>
            <person name="Roberts A."/>
            <person name="Saif S."/>
            <person name="Shea T."/>
            <person name="Sisk P."/>
            <person name="Sykes S."/>
            <person name="Wortman J."/>
            <person name="Nusbaum C."/>
            <person name="Birren B."/>
        </authorList>
    </citation>
    <scope>NUCLEOTIDE SEQUENCE [LARGE SCALE GENOMIC DNA]</scope>
    <source>
        <strain evidence="2 3">CBS 606.96</strain>
    </source>
</reference>
<feature type="compositionally biased region" description="Basic residues" evidence="1">
    <location>
        <begin position="186"/>
        <end position="202"/>
    </location>
</feature>
<feature type="region of interest" description="Disordered" evidence="1">
    <location>
        <begin position="1"/>
        <end position="26"/>
    </location>
</feature>
<feature type="region of interest" description="Disordered" evidence="1">
    <location>
        <begin position="268"/>
        <end position="331"/>
    </location>
</feature>
<feature type="compositionally biased region" description="Basic and acidic residues" evidence="1">
    <location>
        <begin position="842"/>
        <end position="853"/>
    </location>
</feature>
<feature type="region of interest" description="Disordered" evidence="1">
    <location>
        <begin position="734"/>
        <end position="768"/>
    </location>
</feature>
<dbReference type="STRING" id="1182542.W9Y6K2"/>
<feature type="compositionally biased region" description="Polar residues" evidence="1">
    <location>
        <begin position="1"/>
        <end position="20"/>
    </location>
</feature>
<feature type="compositionally biased region" description="Polar residues" evidence="1">
    <location>
        <begin position="434"/>
        <end position="444"/>
    </location>
</feature>
<feature type="compositionally biased region" description="Polar residues" evidence="1">
    <location>
        <begin position="545"/>
        <end position="558"/>
    </location>
</feature>
<feature type="compositionally biased region" description="Basic and acidic residues" evidence="1">
    <location>
        <begin position="493"/>
        <end position="513"/>
    </location>
</feature>
<dbReference type="eggNOG" id="ENOG502SYJI">
    <property type="taxonomic scope" value="Eukaryota"/>
</dbReference>
<feature type="region of interest" description="Disordered" evidence="1">
    <location>
        <begin position="801"/>
        <end position="957"/>
    </location>
</feature>
<dbReference type="GeneID" id="19173299"/>
<feature type="compositionally biased region" description="Low complexity" evidence="1">
    <location>
        <begin position="1082"/>
        <end position="1093"/>
    </location>
</feature>
<feature type="compositionally biased region" description="Polar residues" evidence="1">
    <location>
        <begin position="910"/>
        <end position="919"/>
    </location>
</feature>
<feature type="region of interest" description="Disordered" evidence="1">
    <location>
        <begin position="1005"/>
        <end position="1193"/>
    </location>
</feature>
<evidence type="ECO:0000313" key="2">
    <source>
        <dbReference type="EMBL" id="EXJ78054.1"/>
    </source>
</evidence>
<feature type="compositionally biased region" description="Basic and acidic residues" evidence="1">
    <location>
        <begin position="386"/>
        <end position="397"/>
    </location>
</feature>
<protein>
    <submittedName>
        <fullName evidence="2">Uncharacterized protein</fullName>
    </submittedName>
</protein>
<feature type="compositionally biased region" description="Basic and acidic residues" evidence="1">
    <location>
        <begin position="526"/>
        <end position="542"/>
    </location>
</feature>
<feature type="compositionally biased region" description="Polar residues" evidence="1">
    <location>
        <begin position="1136"/>
        <end position="1164"/>
    </location>
</feature>
<gene>
    <name evidence="2" type="ORF">A1O3_09215</name>
</gene>
<feature type="compositionally biased region" description="Polar residues" evidence="1">
    <location>
        <begin position="208"/>
        <end position="218"/>
    </location>
</feature>
<feature type="compositionally biased region" description="Polar residues" evidence="1">
    <location>
        <begin position="367"/>
        <end position="379"/>
    </location>
</feature>
<sequence length="1358" mass="149211">MSQAPTKTSSFHYDDASSSPDPLATSIDDGMVMGSVAATAGTRLSPFKRTGTRVIQAPRRASKTTHHEFGSIPSSPFRAVSEQNTSPWKIRVTVETEHEESEMDNTATRRVTRTVMIPLRQDSSPADKEDGSVRGRRSQTSPSKGKRSGTPVRGGRNGDRARRQSVTDLNVRPLGDDADEDDWLRQKRSPRKRKVSRSRKSVHGGEAMTQSAGQSNVSDFEIRRDTDAESDDGLPHQEHATSDVESAGLRNLDLNRVTVRPRALSTKCEPKGFLDNEGPAALPARKPSEVRKVSVNSAKSYPTPSPSSSPHRDSDDIGNPADHISPGHEGFDTILESEGFTMIDLETLPSAKQYFSSPAEAEVEKLSGSSKEVSWQKQEATAILKSDGDSSRRKEPSVETDMVTYPALDIDDSDISSTVPSSPPVLEQKKSLLQVPSSTASTARKVTPQPYSSPQLPSPPKQDVRRTPHHQHRGSVSALVAGIALQGVVSPKHSSDRVSAREKRTSSPSRDPENAGGLFQGFDSGTQRELRAGLRFGEELARRQSPAQPTAVSPTDPSTTEEHKPSDLGTGTALKAQAKVDNQAGTQVWRGENLVQRTPVQVLASNAIKVTEADKSHPRTPQIAPSTKGDRTLLDTQARREREWQLEREAISRQIQNANESQVIVIDSDSDDEDEALQESRDANAWCDSCAQDNDEEEDIWLAEAKNSSSPGPEADVPARSDENDFFIRTDQIKQRERSGDVLSRPRRSLIPSPWKRGDDIDPPLEQSTFVSTTADDISGLLFYKDGESKIQFGAGEIKRQQLRQRTSSGTFDINLMVGTPTKERVEDETAEESVLEEEDSIDRTDTQAHVDESGLSTQTQEDGKPGQDLSNDSMNPPEPATSTSQPIRIPVNFNNSSNPIPAQPGVCLQPTQLRSPSPGQAVLLSPQRPPTPRSALKGSRQSFPEDLGKEKPDTPNVIRKVVFSERSRGVDIHGLESSFSMRSGSDDSTAGELEWQLYREWQAHDASQSAKACEGEVQTEDETEEHGQHSPNEAKTWVPEDVSTTVRSVPDPAPAKKGWTSWLWGSKATPQPDLESSSSPGQGQDQGQDMDQYLPTIKGISSTARMDGAEDEEDHDDESHQQSQSQSRGWEKTRSSIASSHSTWDSNKRTASTQVRPQASKPANSDKPTRSVTKPPSYLLPPSYPSDPRRAPTSALALSGKFTNTHFRTLHIIYRKSLRPKFHAPARRTIRPEVMALLGMEMEIDETAHGVDGVFTWKVGHAECEVLERFMQECEFSHGVWMGRKVCISSGLDTHNNGDLDSKVKIVLGEQVAVEWGWSVEQLAEWLCRIVVGEVVREEEQTGNDKGNGKDKGMKVR</sequence>
<dbReference type="RefSeq" id="XP_007737499.1">
    <property type="nucleotide sequence ID" value="XM_007739309.1"/>
</dbReference>
<dbReference type="OrthoDB" id="3946221at2759"/>
<evidence type="ECO:0000313" key="3">
    <source>
        <dbReference type="Proteomes" id="UP000019478"/>
    </source>
</evidence>
<feature type="compositionally biased region" description="Acidic residues" evidence="1">
    <location>
        <begin position="829"/>
        <end position="841"/>
    </location>
</feature>
<dbReference type="HOGENOM" id="CLU_263424_0_0_1"/>
<keyword evidence="3" id="KW-1185">Reference proteome</keyword>
<evidence type="ECO:0000256" key="1">
    <source>
        <dbReference type="SAM" id="MobiDB-lite"/>
    </source>
</evidence>
<feature type="region of interest" description="Disordered" evidence="1">
    <location>
        <begin position="366"/>
        <end position="574"/>
    </location>
</feature>
<feature type="region of interest" description="Disordered" evidence="1">
    <location>
        <begin position="49"/>
        <end position="83"/>
    </location>
</feature>
<feature type="compositionally biased region" description="Polar residues" evidence="1">
    <location>
        <begin position="869"/>
        <end position="901"/>
    </location>
</feature>
<feature type="compositionally biased region" description="Basic and acidic residues" evidence="1">
    <location>
        <begin position="220"/>
        <end position="242"/>
    </location>
</feature>
<feature type="region of interest" description="Disordered" evidence="1">
    <location>
        <begin position="96"/>
        <end position="250"/>
    </location>
</feature>
<accession>W9Y6K2</accession>
<comment type="caution">
    <text evidence="2">The sequence shown here is derived from an EMBL/GenBank/DDBJ whole genome shotgun (WGS) entry which is preliminary data.</text>
</comment>
<proteinExistence type="predicted"/>
<name>W9Y6K2_9EURO</name>
<dbReference type="Proteomes" id="UP000019478">
    <property type="component" value="Unassembled WGS sequence"/>
</dbReference>
<feature type="compositionally biased region" description="Low complexity" evidence="1">
    <location>
        <begin position="297"/>
        <end position="309"/>
    </location>
</feature>
<organism evidence="2 3">
    <name type="scientific">Capronia epimyces CBS 606.96</name>
    <dbReference type="NCBI Taxonomy" id="1182542"/>
    <lineage>
        <taxon>Eukaryota</taxon>
        <taxon>Fungi</taxon>
        <taxon>Dikarya</taxon>
        <taxon>Ascomycota</taxon>
        <taxon>Pezizomycotina</taxon>
        <taxon>Eurotiomycetes</taxon>
        <taxon>Chaetothyriomycetidae</taxon>
        <taxon>Chaetothyriales</taxon>
        <taxon>Herpotrichiellaceae</taxon>
        <taxon>Capronia</taxon>
    </lineage>
</organism>
<dbReference type="EMBL" id="AMGY01000009">
    <property type="protein sequence ID" value="EXJ78054.1"/>
    <property type="molecule type" value="Genomic_DNA"/>
</dbReference>